<keyword evidence="2 5" id="KW-0238">DNA-binding</keyword>
<feature type="domain" description="Homeobox" evidence="8">
    <location>
        <begin position="197"/>
        <end position="257"/>
    </location>
</feature>
<dbReference type="PROSITE" id="PS00027">
    <property type="entry name" value="HOMEOBOX_1"/>
    <property type="match status" value="1"/>
</dbReference>
<dbReference type="AlphaFoldDB" id="A0AAD4MY56"/>
<dbReference type="SUPFAM" id="SSF46689">
    <property type="entry name" value="Homeodomain-like"/>
    <property type="match status" value="1"/>
</dbReference>
<name>A0AAD4MY56_9BILA</name>
<evidence type="ECO:0000256" key="1">
    <source>
        <dbReference type="ARBA" id="ARBA00004123"/>
    </source>
</evidence>
<feature type="region of interest" description="Disordered" evidence="7">
    <location>
        <begin position="265"/>
        <end position="299"/>
    </location>
</feature>
<evidence type="ECO:0000259" key="8">
    <source>
        <dbReference type="PROSITE" id="PS50071"/>
    </source>
</evidence>
<keyword evidence="4 5" id="KW-0539">Nucleus</keyword>
<dbReference type="PANTHER" id="PTHR24333:SF8">
    <property type="entry name" value="HOMEOBOX PROTEIN CEH-62"/>
    <property type="match status" value="1"/>
</dbReference>
<evidence type="ECO:0000256" key="5">
    <source>
        <dbReference type="PROSITE-ProRule" id="PRU00108"/>
    </source>
</evidence>
<evidence type="ECO:0000313" key="10">
    <source>
        <dbReference type="Proteomes" id="UP001201812"/>
    </source>
</evidence>
<comment type="subcellular location">
    <subcellularLocation>
        <location evidence="1 5 6">Nucleus</location>
    </subcellularLocation>
</comment>
<feature type="DNA-binding region" description="Homeobox" evidence="5">
    <location>
        <begin position="199"/>
        <end position="258"/>
    </location>
</feature>
<evidence type="ECO:0000256" key="3">
    <source>
        <dbReference type="ARBA" id="ARBA00023155"/>
    </source>
</evidence>
<dbReference type="Pfam" id="PF00046">
    <property type="entry name" value="Homeodomain"/>
    <property type="match status" value="1"/>
</dbReference>
<dbReference type="InterPro" id="IPR009057">
    <property type="entry name" value="Homeodomain-like_sf"/>
</dbReference>
<dbReference type="SMART" id="SM00389">
    <property type="entry name" value="HOX"/>
    <property type="match status" value="1"/>
</dbReference>
<dbReference type="InterPro" id="IPR001356">
    <property type="entry name" value="HD"/>
</dbReference>
<dbReference type="PROSITE" id="PS50071">
    <property type="entry name" value="HOMEOBOX_2"/>
    <property type="match status" value="1"/>
</dbReference>
<dbReference type="InterPro" id="IPR017970">
    <property type="entry name" value="Homeobox_CS"/>
</dbReference>
<proteinExistence type="predicted"/>
<organism evidence="9 10">
    <name type="scientific">Ditylenchus destructor</name>
    <dbReference type="NCBI Taxonomy" id="166010"/>
    <lineage>
        <taxon>Eukaryota</taxon>
        <taxon>Metazoa</taxon>
        <taxon>Ecdysozoa</taxon>
        <taxon>Nematoda</taxon>
        <taxon>Chromadorea</taxon>
        <taxon>Rhabditida</taxon>
        <taxon>Tylenchina</taxon>
        <taxon>Tylenchomorpha</taxon>
        <taxon>Sphaerularioidea</taxon>
        <taxon>Anguinidae</taxon>
        <taxon>Anguininae</taxon>
        <taxon>Ditylenchus</taxon>
    </lineage>
</organism>
<comment type="caution">
    <text evidence="9">The sequence shown here is derived from an EMBL/GenBank/DDBJ whole genome shotgun (WGS) entry which is preliminary data.</text>
</comment>
<protein>
    <submittedName>
        <fullName evidence="9">Homeobox domain-containing protein</fullName>
    </submittedName>
</protein>
<evidence type="ECO:0000256" key="4">
    <source>
        <dbReference type="ARBA" id="ARBA00023242"/>
    </source>
</evidence>
<dbReference type="InterPro" id="IPR050848">
    <property type="entry name" value="Homeobox_TF"/>
</dbReference>
<feature type="compositionally biased region" description="Basic and acidic residues" evidence="7">
    <location>
        <begin position="290"/>
        <end position="299"/>
    </location>
</feature>
<keyword evidence="10" id="KW-1185">Reference proteome</keyword>
<dbReference type="FunFam" id="1.10.10.60:FF:000373">
    <property type="entry name" value="Blast:Brain-specific homeobox protein"/>
    <property type="match status" value="1"/>
</dbReference>
<dbReference type="Proteomes" id="UP001201812">
    <property type="component" value="Unassembled WGS sequence"/>
</dbReference>
<feature type="compositionally biased region" description="Acidic residues" evidence="7">
    <location>
        <begin position="273"/>
        <end position="289"/>
    </location>
</feature>
<evidence type="ECO:0000256" key="6">
    <source>
        <dbReference type="RuleBase" id="RU000682"/>
    </source>
</evidence>
<dbReference type="GO" id="GO:0000981">
    <property type="term" value="F:DNA-binding transcription factor activity, RNA polymerase II-specific"/>
    <property type="evidence" value="ECO:0007669"/>
    <property type="project" value="InterPro"/>
</dbReference>
<evidence type="ECO:0000313" key="9">
    <source>
        <dbReference type="EMBL" id="KAI1709948.1"/>
    </source>
</evidence>
<dbReference type="CDD" id="cd00086">
    <property type="entry name" value="homeodomain"/>
    <property type="match status" value="1"/>
</dbReference>
<keyword evidence="3 5" id="KW-0371">Homeobox</keyword>
<dbReference type="InterPro" id="IPR020479">
    <property type="entry name" value="HD_metazoa"/>
</dbReference>
<feature type="compositionally biased region" description="Polar residues" evidence="7">
    <location>
        <begin position="1"/>
        <end position="25"/>
    </location>
</feature>
<dbReference type="PANTHER" id="PTHR24333">
    <property type="entry name" value="HOMEO BOX HB9 LIKE A-RELATED"/>
    <property type="match status" value="1"/>
</dbReference>
<dbReference type="EMBL" id="JAKKPZ010000028">
    <property type="protein sequence ID" value="KAI1709948.1"/>
    <property type="molecule type" value="Genomic_DNA"/>
</dbReference>
<dbReference type="PRINTS" id="PR00024">
    <property type="entry name" value="HOMEOBOX"/>
</dbReference>
<dbReference type="Gene3D" id="1.10.10.60">
    <property type="entry name" value="Homeodomain-like"/>
    <property type="match status" value="1"/>
</dbReference>
<feature type="region of interest" description="Disordered" evidence="7">
    <location>
        <begin position="1"/>
        <end position="29"/>
    </location>
</feature>
<dbReference type="GO" id="GO:0003677">
    <property type="term" value="F:DNA binding"/>
    <property type="evidence" value="ECO:0007669"/>
    <property type="project" value="UniProtKB-UniRule"/>
</dbReference>
<dbReference type="GO" id="GO:0005634">
    <property type="term" value="C:nucleus"/>
    <property type="evidence" value="ECO:0007669"/>
    <property type="project" value="UniProtKB-SubCell"/>
</dbReference>
<sequence>MSSSNGTGQFSISNLLSNSPNQSEPMQCPEAISSPTIIPISSQNGLASNFFKEIDNESNLLFHAHSILSHRNQLSHKSESISSDVPENDPKPISTLDPVISACLFGNSQQANQTHTSRSNAAGIRSKVQQYTQRMANAAEQLAPTQLMPPSPLDHYFMMSRRAMLPPPWNLLHQAEVFRFASAAAAAAVAAGTSKSYRRRKARTVFSDAQLQGLEKRFEAQRYLSTPERMDLAMSLSLSETQVKTWFQNRRMKHKKVVRCNSTSDANILNGDNDGDDLDLDREDEDDMDIEGRGSEISQ</sequence>
<evidence type="ECO:0000256" key="2">
    <source>
        <dbReference type="ARBA" id="ARBA00023125"/>
    </source>
</evidence>
<gene>
    <name evidence="9" type="ORF">DdX_10957</name>
</gene>
<accession>A0AAD4MY56</accession>
<reference evidence="9" key="1">
    <citation type="submission" date="2022-01" db="EMBL/GenBank/DDBJ databases">
        <title>Genome Sequence Resource for Two Populations of Ditylenchus destructor, the Migratory Endoparasitic Phytonematode.</title>
        <authorList>
            <person name="Zhang H."/>
            <person name="Lin R."/>
            <person name="Xie B."/>
        </authorList>
    </citation>
    <scope>NUCLEOTIDE SEQUENCE</scope>
    <source>
        <strain evidence="9">BazhouSP</strain>
    </source>
</reference>
<evidence type="ECO:0000256" key="7">
    <source>
        <dbReference type="SAM" id="MobiDB-lite"/>
    </source>
</evidence>